<dbReference type="CDD" id="cd07036">
    <property type="entry name" value="TPP_PYR_E1-PDHc-beta_like"/>
    <property type="match status" value="1"/>
</dbReference>
<dbReference type="Pfam" id="PF02779">
    <property type="entry name" value="Transket_pyr"/>
    <property type="match status" value="1"/>
</dbReference>
<keyword evidence="2" id="KW-0560">Oxidoreductase</keyword>
<keyword evidence="6" id="KW-1185">Reference proteome</keyword>
<evidence type="ECO:0000256" key="2">
    <source>
        <dbReference type="ARBA" id="ARBA00023002"/>
    </source>
</evidence>
<evidence type="ECO:0000256" key="3">
    <source>
        <dbReference type="ARBA" id="ARBA00023052"/>
    </source>
</evidence>
<sequence>MKNITFADATLEAMREEMERDSRVFVMGEDIASQGGIFGQFRGLPAEFGLERVRDTPISETSIVGAGIGAALAGMLPIVDMHFADFLGVAMDEVLNQMAKIRYMFGGQASLPLVLRAPDGVTRSGAAQHSQSLEAIFMHIPGIKVVVPSNPEDAKGLLKSAIRDPNPVIYFEHKDLFRRKGPVPEEEYITPIGKAKVTQQGDSLTIVSYSRMFTEVEAACKRLGDEVRNKVELIDLRSIVPMDTETILESVRKTHRLLVVHEAVKRGGVGAEISAVVAEHAVEYLDAPTVRIGAKPFPVPFSPTLEPQITPQVDEIVAAVRGLLNARI</sequence>
<name>A0ABY6ZEP2_9BACL</name>
<evidence type="ECO:0000256" key="1">
    <source>
        <dbReference type="ARBA" id="ARBA00001964"/>
    </source>
</evidence>
<organism evidence="5 6">
    <name type="scientific">Alicyclobacillus fastidiosus</name>
    <dbReference type="NCBI Taxonomy" id="392011"/>
    <lineage>
        <taxon>Bacteria</taxon>
        <taxon>Bacillati</taxon>
        <taxon>Bacillota</taxon>
        <taxon>Bacilli</taxon>
        <taxon>Bacillales</taxon>
        <taxon>Alicyclobacillaceae</taxon>
        <taxon>Alicyclobacillus</taxon>
    </lineage>
</organism>
<dbReference type="PANTHER" id="PTHR43257">
    <property type="entry name" value="PYRUVATE DEHYDROGENASE E1 COMPONENT BETA SUBUNIT"/>
    <property type="match status" value="1"/>
</dbReference>
<evidence type="ECO:0000313" key="6">
    <source>
        <dbReference type="Proteomes" id="UP001164761"/>
    </source>
</evidence>
<dbReference type="SUPFAM" id="SSF52922">
    <property type="entry name" value="TK C-terminal domain-like"/>
    <property type="match status" value="1"/>
</dbReference>
<dbReference type="InterPro" id="IPR029061">
    <property type="entry name" value="THDP-binding"/>
</dbReference>
<dbReference type="Gene3D" id="3.40.50.920">
    <property type="match status" value="1"/>
</dbReference>
<dbReference type="Gene3D" id="3.40.50.970">
    <property type="match status" value="1"/>
</dbReference>
<dbReference type="NCBIfam" id="NF006667">
    <property type="entry name" value="PRK09212.1"/>
    <property type="match status" value="1"/>
</dbReference>
<dbReference type="InterPro" id="IPR033248">
    <property type="entry name" value="Transketolase_C"/>
</dbReference>
<reference evidence="5" key="1">
    <citation type="submission" date="2022-08" db="EMBL/GenBank/DDBJ databases">
        <title>Alicyclobacillus fastidiosus DSM 17978, complete genome.</title>
        <authorList>
            <person name="Wang Q."/>
            <person name="Cai R."/>
            <person name="Wang Z."/>
        </authorList>
    </citation>
    <scope>NUCLEOTIDE SEQUENCE</scope>
    <source>
        <strain evidence="5">DSM 17978</strain>
    </source>
</reference>
<dbReference type="RefSeq" id="WP_268005208.1">
    <property type="nucleotide sequence ID" value="NZ_CP104067.1"/>
</dbReference>
<dbReference type="SMART" id="SM00861">
    <property type="entry name" value="Transket_pyr"/>
    <property type="match status" value="1"/>
</dbReference>
<protein>
    <submittedName>
        <fullName evidence="5">Alpha-ketoacid dehydrogenase subunit beta</fullName>
    </submittedName>
</protein>
<dbReference type="SUPFAM" id="SSF52518">
    <property type="entry name" value="Thiamin diphosphate-binding fold (THDP-binding)"/>
    <property type="match status" value="1"/>
</dbReference>
<evidence type="ECO:0000259" key="4">
    <source>
        <dbReference type="SMART" id="SM00861"/>
    </source>
</evidence>
<dbReference type="PANTHER" id="PTHR43257:SF2">
    <property type="entry name" value="PYRUVATE DEHYDROGENASE E1 COMPONENT SUBUNIT BETA"/>
    <property type="match status" value="1"/>
</dbReference>
<accession>A0ABY6ZEP2</accession>
<proteinExistence type="predicted"/>
<dbReference type="InterPro" id="IPR005475">
    <property type="entry name" value="Transketolase-like_Pyr-bd"/>
</dbReference>
<dbReference type="EMBL" id="CP104067">
    <property type="protein sequence ID" value="WAH41293.1"/>
    <property type="molecule type" value="Genomic_DNA"/>
</dbReference>
<keyword evidence="3" id="KW-0786">Thiamine pyrophosphate</keyword>
<dbReference type="InterPro" id="IPR009014">
    <property type="entry name" value="Transketo_C/PFOR_II"/>
</dbReference>
<dbReference type="Pfam" id="PF02780">
    <property type="entry name" value="Transketolase_C"/>
    <property type="match status" value="1"/>
</dbReference>
<evidence type="ECO:0000313" key="5">
    <source>
        <dbReference type="EMBL" id="WAH41293.1"/>
    </source>
</evidence>
<comment type="cofactor">
    <cofactor evidence="1">
        <name>thiamine diphosphate</name>
        <dbReference type="ChEBI" id="CHEBI:58937"/>
    </cofactor>
</comment>
<feature type="domain" description="Transketolase-like pyrimidine-binding" evidence="4">
    <location>
        <begin position="4"/>
        <end position="179"/>
    </location>
</feature>
<dbReference type="Proteomes" id="UP001164761">
    <property type="component" value="Chromosome"/>
</dbReference>
<gene>
    <name evidence="5" type="ORF">NZD89_24020</name>
</gene>